<dbReference type="EMBL" id="MU007044">
    <property type="protein sequence ID" value="KAF2429759.1"/>
    <property type="molecule type" value="Genomic_DNA"/>
</dbReference>
<evidence type="ECO:0000256" key="1">
    <source>
        <dbReference type="ARBA" id="ARBA00005964"/>
    </source>
</evidence>
<dbReference type="InterPro" id="IPR050654">
    <property type="entry name" value="AChE-related_enzymes"/>
</dbReference>
<keyword evidence="6" id="KW-1185">Reference proteome</keyword>
<dbReference type="Proteomes" id="UP000800235">
    <property type="component" value="Unassembled WGS sequence"/>
</dbReference>
<dbReference type="PROSITE" id="PS00122">
    <property type="entry name" value="CARBOXYLESTERASE_B_1"/>
    <property type="match status" value="1"/>
</dbReference>
<name>A0A9P4NPN8_9PEZI</name>
<evidence type="ECO:0000256" key="2">
    <source>
        <dbReference type="ARBA" id="ARBA00022801"/>
    </source>
</evidence>
<feature type="domain" description="Carboxylesterase type B" evidence="4">
    <location>
        <begin position="383"/>
        <end position="495"/>
    </location>
</feature>
<dbReference type="AlphaFoldDB" id="A0A9P4NPN8"/>
<organism evidence="5 6">
    <name type="scientific">Tothia fuscella</name>
    <dbReference type="NCBI Taxonomy" id="1048955"/>
    <lineage>
        <taxon>Eukaryota</taxon>
        <taxon>Fungi</taxon>
        <taxon>Dikarya</taxon>
        <taxon>Ascomycota</taxon>
        <taxon>Pezizomycotina</taxon>
        <taxon>Dothideomycetes</taxon>
        <taxon>Pleosporomycetidae</taxon>
        <taxon>Venturiales</taxon>
        <taxon>Cylindrosympodiaceae</taxon>
        <taxon>Tothia</taxon>
    </lineage>
</organism>
<evidence type="ECO:0000313" key="6">
    <source>
        <dbReference type="Proteomes" id="UP000800235"/>
    </source>
</evidence>
<reference evidence="5" key="1">
    <citation type="journal article" date="2020" name="Stud. Mycol.">
        <title>101 Dothideomycetes genomes: a test case for predicting lifestyles and emergence of pathogens.</title>
        <authorList>
            <person name="Haridas S."/>
            <person name="Albert R."/>
            <person name="Binder M."/>
            <person name="Bloem J."/>
            <person name="Labutti K."/>
            <person name="Salamov A."/>
            <person name="Andreopoulos B."/>
            <person name="Baker S."/>
            <person name="Barry K."/>
            <person name="Bills G."/>
            <person name="Bluhm B."/>
            <person name="Cannon C."/>
            <person name="Castanera R."/>
            <person name="Culley D."/>
            <person name="Daum C."/>
            <person name="Ezra D."/>
            <person name="Gonzalez J."/>
            <person name="Henrissat B."/>
            <person name="Kuo A."/>
            <person name="Liang C."/>
            <person name="Lipzen A."/>
            <person name="Lutzoni F."/>
            <person name="Magnuson J."/>
            <person name="Mondo S."/>
            <person name="Nolan M."/>
            <person name="Ohm R."/>
            <person name="Pangilinan J."/>
            <person name="Park H.-J."/>
            <person name="Ramirez L."/>
            <person name="Alfaro M."/>
            <person name="Sun H."/>
            <person name="Tritt A."/>
            <person name="Yoshinaga Y."/>
            <person name="Zwiers L.-H."/>
            <person name="Turgeon B."/>
            <person name="Goodwin S."/>
            <person name="Spatafora J."/>
            <person name="Crous P."/>
            <person name="Grigoriev I."/>
        </authorList>
    </citation>
    <scope>NUCLEOTIDE SEQUENCE</scope>
    <source>
        <strain evidence="5">CBS 130266</strain>
    </source>
</reference>
<comment type="similarity">
    <text evidence="1 3">Belongs to the type-B carboxylesterase/lipase family.</text>
</comment>
<feature type="domain" description="Carboxylesterase type B" evidence="4">
    <location>
        <begin position="33"/>
        <end position="361"/>
    </location>
</feature>
<dbReference type="InterPro" id="IPR019826">
    <property type="entry name" value="Carboxylesterase_B_AS"/>
</dbReference>
<dbReference type="InterPro" id="IPR002018">
    <property type="entry name" value="CarbesteraseB"/>
</dbReference>
<dbReference type="Gene3D" id="3.40.50.1820">
    <property type="entry name" value="alpha/beta hydrolase"/>
    <property type="match status" value="1"/>
</dbReference>
<evidence type="ECO:0000256" key="3">
    <source>
        <dbReference type="RuleBase" id="RU361235"/>
    </source>
</evidence>
<dbReference type="GO" id="GO:0052689">
    <property type="term" value="F:carboxylic ester hydrolase activity"/>
    <property type="evidence" value="ECO:0007669"/>
    <property type="project" value="TreeGrafter"/>
</dbReference>
<keyword evidence="3" id="KW-0732">Signal</keyword>
<evidence type="ECO:0000259" key="4">
    <source>
        <dbReference type="Pfam" id="PF00135"/>
    </source>
</evidence>
<comment type="caution">
    <text evidence="5">The sequence shown here is derived from an EMBL/GenBank/DDBJ whole genome shotgun (WGS) entry which is preliminary data.</text>
</comment>
<gene>
    <name evidence="5" type="ORF">EJ08DRAFT_698026</name>
</gene>
<dbReference type="SUPFAM" id="SSF53474">
    <property type="entry name" value="alpha/beta-Hydrolases"/>
    <property type="match status" value="1"/>
</dbReference>
<evidence type="ECO:0000313" key="5">
    <source>
        <dbReference type="EMBL" id="KAF2429759.1"/>
    </source>
</evidence>
<keyword evidence="2 3" id="KW-0378">Hydrolase</keyword>
<accession>A0A9P4NPN8</accession>
<dbReference type="OrthoDB" id="408631at2759"/>
<sequence>MLLSIVLYLSFGVTVLARASLPRAQFRVRLSGQTTGGIIQGHASKWQPEVSEYLGIPFAQPPIGDLRFAAPKPNTFNGTLIASEFGSSCPSNLAPSADTSINYESFPKTLLSLLGQAGDKYDEDCLTLNIWSKPQVGEKAKAVLLWIYGGGFGSGNTRNPSYNGARLANDNDVVVVSINYRVNIYGFPRAPFLPDLNLGLLDQRLAVEWVRDNIAAFGGDPKRITLFGQSAGGASVDYYTFAWTKDPIAAGYIPESGTAANTGAPLTNASASWYGVTQKLGCGGAEAGESTLVCMRKQKWQDITNAIEKRGVTPNMGAGGFGPTTDEKIVFSDYSRRRAEGNFIKAPMLVGSAGNENGFYQLLAKSRNATAVPGSAPAAAPSFNANIIGCGASPAATARRTHGVNAWRYVYAGEWPNQDIGIPGSWHGSEIGFIFGSTEYSSRRPDTPEEVNMSEKIRAAWTGFAKDPVNGLGKLGWPLYDASAATVVRIGGPNSSEIAFEKKEKFDRICSSL</sequence>
<dbReference type="PANTHER" id="PTHR43918">
    <property type="entry name" value="ACETYLCHOLINESTERASE"/>
    <property type="match status" value="1"/>
</dbReference>
<feature type="chain" id="PRO_5040531975" description="Carboxylic ester hydrolase" evidence="3">
    <location>
        <begin position="18"/>
        <end position="513"/>
    </location>
</feature>
<dbReference type="EC" id="3.1.1.-" evidence="3"/>
<dbReference type="PANTHER" id="PTHR43918:SF4">
    <property type="entry name" value="CARBOXYLIC ESTER HYDROLASE"/>
    <property type="match status" value="1"/>
</dbReference>
<proteinExistence type="inferred from homology"/>
<protein>
    <recommendedName>
        <fullName evidence="3">Carboxylic ester hydrolase</fullName>
        <ecNumber evidence="3">3.1.1.-</ecNumber>
    </recommendedName>
</protein>
<dbReference type="Pfam" id="PF00135">
    <property type="entry name" value="COesterase"/>
    <property type="match status" value="2"/>
</dbReference>
<feature type="signal peptide" evidence="3">
    <location>
        <begin position="1"/>
        <end position="17"/>
    </location>
</feature>
<dbReference type="InterPro" id="IPR029058">
    <property type="entry name" value="AB_hydrolase_fold"/>
</dbReference>